<dbReference type="Proteomes" id="UP000019183">
    <property type="component" value="Unassembled WGS sequence"/>
</dbReference>
<reference evidence="1" key="1">
    <citation type="submission" date="2013-10" db="EMBL/GenBank/DDBJ databases">
        <title>Antibiotic resistance diversity of beta-lactamase producers in the General Hospital Vienna.</title>
        <authorList>
            <person name="Barisic I."/>
            <person name="Mitteregger D."/>
            <person name="Hirschl A.M."/>
            <person name="Noehammer C."/>
            <person name="Wiesinger-Mayr H."/>
        </authorList>
    </citation>
    <scope>NUCLEOTIDE SEQUENCE [LARGE SCALE GENOMIC DNA]</scope>
    <source>
        <strain evidence="1">IS43</strain>
    </source>
</reference>
<dbReference type="EMBL" id="CBWK010000027">
    <property type="protein sequence ID" value="CDL07307.1"/>
    <property type="molecule type" value="Genomic_DNA"/>
</dbReference>
<comment type="caution">
    <text evidence="1">The sequence shown here is derived from an EMBL/GenBank/DDBJ whole genome shotgun (WGS) entry which is preliminary data.</text>
</comment>
<keyword evidence="2" id="KW-1185">Reference proteome</keyword>
<evidence type="ECO:0000313" key="2">
    <source>
        <dbReference type="Proteomes" id="UP000019183"/>
    </source>
</evidence>
<dbReference type="AlphaFoldDB" id="W1DEW9"/>
<accession>W1DEW9</accession>
<proteinExistence type="predicted"/>
<evidence type="ECO:0000313" key="1">
    <source>
        <dbReference type="EMBL" id="CDL07307.1"/>
    </source>
</evidence>
<sequence>MFSPFLSAENMSDYKPLNADDKTALGDRIVLPAGTMSWINWIL</sequence>
<name>W1DEW9_KLEPN</name>
<protein>
    <submittedName>
        <fullName evidence="1">Uncharacterized protein</fullName>
    </submittedName>
</protein>
<organism evidence="1 2">
    <name type="scientific">Klebsiella pneumoniae IS43</name>
    <dbReference type="NCBI Taxonomy" id="1432552"/>
    <lineage>
        <taxon>Bacteria</taxon>
        <taxon>Pseudomonadati</taxon>
        <taxon>Pseudomonadota</taxon>
        <taxon>Gammaproteobacteria</taxon>
        <taxon>Enterobacterales</taxon>
        <taxon>Enterobacteriaceae</taxon>
        <taxon>Klebsiella/Raoultella group</taxon>
        <taxon>Klebsiella</taxon>
        <taxon>Klebsiella pneumoniae complex</taxon>
    </lineage>
</organism>